<keyword evidence="5" id="KW-1185">Reference proteome</keyword>
<dbReference type="RefSeq" id="WP_206985549.1">
    <property type="nucleotide sequence ID" value="NZ_JAFLQZ010000012.1"/>
</dbReference>
<dbReference type="PROSITE" id="PS51257">
    <property type="entry name" value="PROKAR_LIPOPROTEIN"/>
    <property type="match status" value="1"/>
</dbReference>
<dbReference type="SMART" id="SM00612">
    <property type="entry name" value="Kelch"/>
    <property type="match status" value="4"/>
</dbReference>
<dbReference type="EMBL" id="JAFLQZ010000012">
    <property type="protein sequence ID" value="MBO0359590.1"/>
    <property type="molecule type" value="Genomic_DNA"/>
</dbReference>
<dbReference type="SUPFAM" id="SSF117281">
    <property type="entry name" value="Kelch motif"/>
    <property type="match status" value="1"/>
</dbReference>
<reference evidence="4" key="1">
    <citation type="submission" date="2021-03" db="EMBL/GenBank/DDBJ databases">
        <authorList>
            <person name="Kim M.K."/>
        </authorList>
    </citation>
    <scope>NUCLEOTIDE SEQUENCE</scope>
    <source>
        <strain evidence="4">BT186</strain>
    </source>
</reference>
<evidence type="ECO:0000256" key="3">
    <source>
        <dbReference type="SAM" id="SignalP"/>
    </source>
</evidence>
<sequence length="334" mass="36738">MNHPRMLLWLFLAMLSLAACDSNDDEDTELIGNWTKSSQFEGLARSGAICFTIGDKAYVGLGTDGTDEFKDFWEYDPSLNTWRQRADFPGVARYQAAGFAVNGKGYIGTGYDGVNRLNDFWEFDPSTNTWTRKADFAGSARYGAVGLEIAGKGYLGTGHDGNTKKDFWQYDPTTDQWTQKASFGGDKRLGALAFTINGTGYILAGSDNALVKTDIWAYDPTTERWTERRKLELNDSDDEGDDYDYSAVPRMNGVAFVVNSLAYVTGGSNSGNLSSCWQYDPTSDTWTEKSAFEGATRTLAVGFGLGDRGYVGTGTSGSTRLDDFWMLAPNDDNQ</sequence>
<dbReference type="AlphaFoldDB" id="A0A939JDN8"/>
<dbReference type="Proteomes" id="UP000664144">
    <property type="component" value="Unassembled WGS sequence"/>
</dbReference>
<keyword evidence="3" id="KW-0732">Signal</keyword>
<dbReference type="InterPro" id="IPR011043">
    <property type="entry name" value="Gal_Oxase/kelch_b-propeller"/>
</dbReference>
<accession>A0A939JDN8</accession>
<feature type="signal peptide" evidence="3">
    <location>
        <begin position="1"/>
        <end position="18"/>
    </location>
</feature>
<organism evidence="4 5">
    <name type="scientific">Hymenobacter telluris</name>
    <dbReference type="NCBI Taxonomy" id="2816474"/>
    <lineage>
        <taxon>Bacteria</taxon>
        <taxon>Pseudomonadati</taxon>
        <taxon>Bacteroidota</taxon>
        <taxon>Cytophagia</taxon>
        <taxon>Cytophagales</taxon>
        <taxon>Hymenobacteraceae</taxon>
        <taxon>Hymenobacter</taxon>
    </lineage>
</organism>
<keyword evidence="2" id="KW-0677">Repeat</keyword>
<dbReference type="Gene3D" id="2.120.10.80">
    <property type="entry name" value="Kelch-type beta propeller"/>
    <property type="match status" value="2"/>
</dbReference>
<dbReference type="InterPro" id="IPR006652">
    <property type="entry name" value="Kelch_1"/>
</dbReference>
<evidence type="ECO:0000256" key="1">
    <source>
        <dbReference type="ARBA" id="ARBA00022441"/>
    </source>
</evidence>
<keyword evidence="1" id="KW-0880">Kelch repeat</keyword>
<dbReference type="PANTHER" id="PTHR45632">
    <property type="entry name" value="LD33804P"/>
    <property type="match status" value="1"/>
</dbReference>
<evidence type="ECO:0000313" key="4">
    <source>
        <dbReference type="EMBL" id="MBO0359590.1"/>
    </source>
</evidence>
<comment type="caution">
    <text evidence="4">The sequence shown here is derived from an EMBL/GenBank/DDBJ whole genome shotgun (WGS) entry which is preliminary data.</text>
</comment>
<name>A0A939JDN8_9BACT</name>
<protein>
    <submittedName>
        <fullName evidence="4">Galactose oxidase</fullName>
    </submittedName>
</protein>
<dbReference type="PANTHER" id="PTHR45632:SF3">
    <property type="entry name" value="KELCH-LIKE PROTEIN 32"/>
    <property type="match status" value="1"/>
</dbReference>
<evidence type="ECO:0000256" key="2">
    <source>
        <dbReference type="ARBA" id="ARBA00022737"/>
    </source>
</evidence>
<dbReference type="Pfam" id="PF01344">
    <property type="entry name" value="Kelch_1"/>
    <property type="match status" value="2"/>
</dbReference>
<evidence type="ECO:0000313" key="5">
    <source>
        <dbReference type="Proteomes" id="UP000664144"/>
    </source>
</evidence>
<feature type="chain" id="PRO_5038058561" evidence="3">
    <location>
        <begin position="19"/>
        <end position="334"/>
    </location>
</feature>
<dbReference type="SUPFAM" id="SSF50965">
    <property type="entry name" value="Galactose oxidase, central domain"/>
    <property type="match status" value="1"/>
</dbReference>
<proteinExistence type="predicted"/>
<gene>
    <name evidence="4" type="ORF">J0X19_16645</name>
</gene>
<dbReference type="InterPro" id="IPR015915">
    <property type="entry name" value="Kelch-typ_b-propeller"/>
</dbReference>